<feature type="non-terminal residue" evidence="1">
    <location>
        <position position="122"/>
    </location>
</feature>
<organism evidence="1 2">
    <name type="scientific">Chaenocephalus aceratus</name>
    <name type="common">Blackfin icefish</name>
    <name type="synonym">Chaenichthys aceratus</name>
    <dbReference type="NCBI Taxonomy" id="36190"/>
    <lineage>
        <taxon>Eukaryota</taxon>
        <taxon>Metazoa</taxon>
        <taxon>Chordata</taxon>
        <taxon>Craniata</taxon>
        <taxon>Vertebrata</taxon>
        <taxon>Euteleostomi</taxon>
        <taxon>Actinopterygii</taxon>
        <taxon>Neopterygii</taxon>
        <taxon>Teleostei</taxon>
        <taxon>Neoteleostei</taxon>
        <taxon>Acanthomorphata</taxon>
        <taxon>Eupercaria</taxon>
        <taxon>Perciformes</taxon>
        <taxon>Notothenioidei</taxon>
        <taxon>Channichthyidae</taxon>
        <taxon>Chaenocephalus</taxon>
    </lineage>
</organism>
<feature type="non-terminal residue" evidence="1">
    <location>
        <position position="1"/>
    </location>
</feature>
<gene>
    <name evidence="1" type="ORF">KUCAC02_007499</name>
</gene>
<evidence type="ECO:0000313" key="2">
    <source>
        <dbReference type="Proteomes" id="UP001057452"/>
    </source>
</evidence>
<sequence>CGGLEGAAGGSATGVEPSLAASGRALAPPIDSSAGRFSLHAEVSTDTHALPHSPPQLRQPQQRGEKGEAVSRGGGFSQRGGKAVCQPPRGFSVPNKQQAGKHTGRDFHQPAAPHWADFISVP</sequence>
<accession>A0ACB9X6V1</accession>
<name>A0ACB9X6V1_CHAAC</name>
<comment type="caution">
    <text evidence="1">The sequence shown here is derived from an EMBL/GenBank/DDBJ whole genome shotgun (WGS) entry which is preliminary data.</text>
</comment>
<keyword evidence="2" id="KW-1185">Reference proteome</keyword>
<dbReference type="Proteomes" id="UP001057452">
    <property type="component" value="Chromosome 8"/>
</dbReference>
<reference evidence="1" key="1">
    <citation type="submission" date="2022-05" db="EMBL/GenBank/DDBJ databases">
        <title>Chromosome-level genome of Chaenocephalus aceratus.</title>
        <authorList>
            <person name="Park H."/>
        </authorList>
    </citation>
    <scope>NUCLEOTIDE SEQUENCE</scope>
    <source>
        <strain evidence="1">KU_202001</strain>
    </source>
</reference>
<proteinExistence type="predicted"/>
<protein>
    <submittedName>
        <fullName evidence="1">Uncharacterized protein</fullName>
    </submittedName>
</protein>
<evidence type="ECO:0000313" key="1">
    <source>
        <dbReference type="EMBL" id="KAI4821926.1"/>
    </source>
</evidence>
<dbReference type="EMBL" id="CM043792">
    <property type="protein sequence ID" value="KAI4821926.1"/>
    <property type="molecule type" value="Genomic_DNA"/>
</dbReference>